<dbReference type="STRING" id="478744.SAMN05444359_102200"/>
<dbReference type="InterPro" id="IPR038158">
    <property type="entry name" value="H-NOX_domain_sf"/>
</dbReference>
<accession>A0A1H9ASD3</accession>
<dbReference type="Pfam" id="PF07700">
    <property type="entry name" value="HNOB"/>
    <property type="match status" value="1"/>
</dbReference>
<organism evidence="2 3">
    <name type="scientific">Neolewinella agarilytica</name>
    <dbReference type="NCBI Taxonomy" id="478744"/>
    <lineage>
        <taxon>Bacteria</taxon>
        <taxon>Pseudomonadati</taxon>
        <taxon>Bacteroidota</taxon>
        <taxon>Saprospiria</taxon>
        <taxon>Saprospirales</taxon>
        <taxon>Lewinellaceae</taxon>
        <taxon>Neolewinella</taxon>
    </lineage>
</organism>
<evidence type="ECO:0000313" key="2">
    <source>
        <dbReference type="EMBL" id="SEP79313.1"/>
    </source>
</evidence>
<dbReference type="Gene3D" id="3.90.1520.10">
    <property type="entry name" value="H-NOX domain"/>
    <property type="match status" value="1"/>
</dbReference>
<dbReference type="AlphaFoldDB" id="A0A1H9ASD3"/>
<feature type="domain" description="Heme NO-binding" evidence="1">
    <location>
        <begin position="2"/>
        <end position="160"/>
    </location>
</feature>
<dbReference type="RefSeq" id="WP_090165379.1">
    <property type="nucleotide sequence ID" value="NZ_FOFB01000002.1"/>
</dbReference>
<evidence type="ECO:0000313" key="3">
    <source>
        <dbReference type="Proteomes" id="UP000199021"/>
    </source>
</evidence>
<dbReference type="GO" id="GO:0020037">
    <property type="term" value="F:heme binding"/>
    <property type="evidence" value="ECO:0007669"/>
    <property type="project" value="InterPro"/>
</dbReference>
<dbReference type="SUPFAM" id="SSF111126">
    <property type="entry name" value="Ligand-binding domain in the NO signalling and Golgi transport"/>
    <property type="match status" value="1"/>
</dbReference>
<name>A0A1H9ASD3_9BACT</name>
<proteinExistence type="predicted"/>
<gene>
    <name evidence="2" type="ORF">SAMN05444359_102200</name>
</gene>
<keyword evidence="3" id="KW-1185">Reference proteome</keyword>
<dbReference type="InParanoid" id="A0A1H9ASD3"/>
<reference evidence="3" key="1">
    <citation type="submission" date="2016-10" db="EMBL/GenBank/DDBJ databases">
        <authorList>
            <person name="Varghese N."/>
            <person name="Submissions S."/>
        </authorList>
    </citation>
    <scope>NUCLEOTIDE SEQUENCE [LARGE SCALE GENOMIC DNA]</scope>
    <source>
        <strain evidence="3">DSM 24740</strain>
    </source>
</reference>
<protein>
    <submittedName>
        <fullName evidence="2">Haem-NO-binding</fullName>
    </submittedName>
</protein>
<dbReference type="InterPro" id="IPR024096">
    <property type="entry name" value="NO_sig/Golgi_transp_ligand-bd"/>
</dbReference>
<dbReference type="InterPro" id="IPR011644">
    <property type="entry name" value="Heme_NO-bd"/>
</dbReference>
<sequence length="179" mass="20198">MKGIVFTEFLEMVESKFGYSVVDQILDASDLPSQGIYTAVGTYDHAEIIQLLSNLSSEVDLPATVLLKEFGAYLFDAFLKNYPMFFSEVDNVVDFLKSIDGHIHVEVQKLYPEAALPTFDYELDENRSITLIYKSERKMSALAEGLIEKSIAHFGDPYQVTSELLKEDGSKVKFFISKV</sequence>
<dbReference type="EMBL" id="FOFB01000002">
    <property type="protein sequence ID" value="SEP79313.1"/>
    <property type="molecule type" value="Genomic_DNA"/>
</dbReference>
<dbReference type="OrthoDB" id="7266652at2"/>
<dbReference type="Proteomes" id="UP000199021">
    <property type="component" value="Unassembled WGS sequence"/>
</dbReference>
<evidence type="ECO:0000259" key="1">
    <source>
        <dbReference type="Pfam" id="PF07700"/>
    </source>
</evidence>